<accession>A0A344LIU8</accession>
<dbReference type="PRINTS" id="PR01035">
    <property type="entry name" value="TCRTETA"/>
</dbReference>
<dbReference type="AlphaFoldDB" id="A0A344LIU8"/>
<dbReference type="SUPFAM" id="SSF103473">
    <property type="entry name" value="MFS general substrate transporter"/>
    <property type="match status" value="1"/>
</dbReference>
<feature type="transmembrane region" description="Helical" evidence="6">
    <location>
        <begin position="336"/>
        <end position="355"/>
    </location>
</feature>
<dbReference type="InterPro" id="IPR050189">
    <property type="entry name" value="MFS_Efflux_Transporters"/>
</dbReference>
<feature type="transmembrane region" description="Helical" evidence="6">
    <location>
        <begin position="169"/>
        <end position="187"/>
    </location>
</feature>
<feature type="transmembrane region" description="Helical" evidence="6">
    <location>
        <begin position="208"/>
        <end position="229"/>
    </location>
</feature>
<dbReference type="KEGG" id="aab:A4R43_40605"/>
<keyword evidence="5 6" id="KW-0472">Membrane</keyword>
<dbReference type="OrthoDB" id="9812221at2"/>
<keyword evidence="2" id="KW-1003">Cell membrane</keyword>
<sequence length="392" mass="39708">MTETIVATRRTPSPLLATLLGVSTMTIMASATITPSLPGMEQHFAGTPHADVLVRLVLTLPGLAIMLAAPVFGLVGVRLGRVRVLVAGLVLYIVGGGSGLLLDSLPALLAGRVLLGIGIGAIMTTATALLADHHPPSAHGRVLGLQGAAMGFGGVVALLLGGLLAELSWRGPFAIYLLALPMLFLVVRNVPEAPVAERAPGSAGGSPWTAPLLGLYLLTFLSITVFYAVPTQGPFWLAEIGGAGPVVTGAMIAALNLVMTAIGLNYGKLRARWDFRVLAAVMFAAYAAGLVLVGTAGNLWIATAGMLVIGLGVGLSNPTLNGWVVSSVDPGARTRALGLVTSVLFLGQFASPLLAQPIVAAAGPGATFVLAGALGAVVAVVLAGLAITRRGR</sequence>
<evidence type="ECO:0000256" key="2">
    <source>
        <dbReference type="ARBA" id="ARBA00022475"/>
    </source>
</evidence>
<evidence type="ECO:0000313" key="8">
    <source>
        <dbReference type="EMBL" id="AXB47972.1"/>
    </source>
</evidence>
<dbReference type="Gene3D" id="1.20.1250.20">
    <property type="entry name" value="MFS general substrate transporter like domains"/>
    <property type="match status" value="1"/>
</dbReference>
<dbReference type="EMBL" id="CP015163">
    <property type="protein sequence ID" value="AXB47972.1"/>
    <property type="molecule type" value="Genomic_DNA"/>
</dbReference>
<evidence type="ECO:0000256" key="4">
    <source>
        <dbReference type="ARBA" id="ARBA00022989"/>
    </source>
</evidence>
<keyword evidence="4 6" id="KW-1133">Transmembrane helix</keyword>
<dbReference type="PANTHER" id="PTHR43124:SF3">
    <property type="entry name" value="CHLORAMPHENICOL EFFLUX PUMP RV0191"/>
    <property type="match status" value="1"/>
</dbReference>
<keyword evidence="9" id="KW-1185">Reference proteome</keyword>
<dbReference type="GO" id="GO:0022857">
    <property type="term" value="F:transmembrane transporter activity"/>
    <property type="evidence" value="ECO:0007669"/>
    <property type="project" value="InterPro"/>
</dbReference>
<feature type="transmembrane region" description="Helical" evidence="6">
    <location>
        <begin position="142"/>
        <end position="163"/>
    </location>
</feature>
<feature type="transmembrane region" description="Helical" evidence="6">
    <location>
        <begin position="235"/>
        <end position="263"/>
    </location>
</feature>
<dbReference type="InterPro" id="IPR001958">
    <property type="entry name" value="Tet-R_TetA/multi-R_MdtG-like"/>
</dbReference>
<dbReference type="Proteomes" id="UP000250434">
    <property type="component" value="Chromosome"/>
</dbReference>
<feature type="transmembrane region" description="Helical" evidence="6">
    <location>
        <begin position="12"/>
        <end position="33"/>
    </location>
</feature>
<dbReference type="InterPro" id="IPR020846">
    <property type="entry name" value="MFS_dom"/>
</dbReference>
<feature type="transmembrane region" description="Helical" evidence="6">
    <location>
        <begin position="275"/>
        <end position="293"/>
    </location>
</feature>
<evidence type="ECO:0000256" key="6">
    <source>
        <dbReference type="SAM" id="Phobius"/>
    </source>
</evidence>
<proteinExistence type="predicted"/>
<organism evidence="8 9">
    <name type="scientific">Amycolatopsis albispora</name>
    <dbReference type="NCBI Taxonomy" id="1804986"/>
    <lineage>
        <taxon>Bacteria</taxon>
        <taxon>Bacillati</taxon>
        <taxon>Actinomycetota</taxon>
        <taxon>Actinomycetes</taxon>
        <taxon>Pseudonocardiales</taxon>
        <taxon>Pseudonocardiaceae</taxon>
        <taxon>Amycolatopsis</taxon>
    </lineage>
</organism>
<evidence type="ECO:0000256" key="5">
    <source>
        <dbReference type="ARBA" id="ARBA00023136"/>
    </source>
</evidence>
<dbReference type="PROSITE" id="PS50850">
    <property type="entry name" value="MFS"/>
    <property type="match status" value="1"/>
</dbReference>
<feature type="transmembrane region" description="Helical" evidence="6">
    <location>
        <begin position="108"/>
        <end position="130"/>
    </location>
</feature>
<feature type="transmembrane region" description="Helical" evidence="6">
    <location>
        <begin position="367"/>
        <end position="387"/>
    </location>
</feature>
<feature type="domain" description="Major facilitator superfamily (MFS) profile" evidence="7">
    <location>
        <begin position="15"/>
        <end position="390"/>
    </location>
</feature>
<gene>
    <name evidence="8" type="ORF">A4R43_40605</name>
</gene>
<feature type="transmembrane region" description="Helical" evidence="6">
    <location>
        <begin position="53"/>
        <end position="77"/>
    </location>
</feature>
<dbReference type="InterPro" id="IPR036259">
    <property type="entry name" value="MFS_trans_sf"/>
</dbReference>
<reference evidence="8 9" key="1">
    <citation type="submission" date="2016-04" db="EMBL/GenBank/DDBJ databases">
        <title>Complete genome sequence and analysis of deep-sea sediment isolate, Amycolatopsis sp. WP1.</title>
        <authorList>
            <person name="Wang H."/>
            <person name="Chen S."/>
            <person name="Wu Q."/>
        </authorList>
    </citation>
    <scope>NUCLEOTIDE SEQUENCE [LARGE SCALE GENOMIC DNA]</scope>
    <source>
        <strain evidence="8 9">WP1</strain>
    </source>
</reference>
<feature type="transmembrane region" description="Helical" evidence="6">
    <location>
        <begin position="84"/>
        <end position="102"/>
    </location>
</feature>
<keyword evidence="3 6" id="KW-0812">Transmembrane</keyword>
<dbReference type="InterPro" id="IPR011701">
    <property type="entry name" value="MFS"/>
</dbReference>
<evidence type="ECO:0000259" key="7">
    <source>
        <dbReference type="PROSITE" id="PS50850"/>
    </source>
</evidence>
<dbReference type="RefSeq" id="WP_113697040.1">
    <property type="nucleotide sequence ID" value="NZ_CP015163.1"/>
</dbReference>
<name>A0A344LIU8_9PSEU</name>
<feature type="transmembrane region" description="Helical" evidence="6">
    <location>
        <begin position="299"/>
        <end position="324"/>
    </location>
</feature>
<evidence type="ECO:0000256" key="1">
    <source>
        <dbReference type="ARBA" id="ARBA00004651"/>
    </source>
</evidence>
<dbReference type="Pfam" id="PF07690">
    <property type="entry name" value="MFS_1"/>
    <property type="match status" value="1"/>
</dbReference>
<comment type="subcellular location">
    <subcellularLocation>
        <location evidence="1">Cell membrane</location>
        <topology evidence="1">Multi-pass membrane protein</topology>
    </subcellularLocation>
</comment>
<protein>
    <submittedName>
        <fullName evidence="8">MFS transporter</fullName>
    </submittedName>
</protein>
<dbReference type="PANTHER" id="PTHR43124">
    <property type="entry name" value="PURINE EFFLUX PUMP PBUE"/>
    <property type="match status" value="1"/>
</dbReference>
<evidence type="ECO:0000256" key="3">
    <source>
        <dbReference type="ARBA" id="ARBA00022692"/>
    </source>
</evidence>
<dbReference type="CDD" id="cd17473">
    <property type="entry name" value="MFS_arabinose_efflux_permease_like"/>
    <property type="match status" value="1"/>
</dbReference>
<evidence type="ECO:0000313" key="9">
    <source>
        <dbReference type="Proteomes" id="UP000250434"/>
    </source>
</evidence>
<dbReference type="GO" id="GO:0005886">
    <property type="term" value="C:plasma membrane"/>
    <property type="evidence" value="ECO:0007669"/>
    <property type="project" value="UniProtKB-SubCell"/>
</dbReference>